<dbReference type="EMBL" id="FNCQ01000010">
    <property type="protein sequence ID" value="SDG80617.1"/>
    <property type="molecule type" value="Genomic_DNA"/>
</dbReference>
<dbReference type="Pfam" id="PF03781">
    <property type="entry name" value="FGE-sulfatase"/>
    <property type="match status" value="1"/>
</dbReference>
<dbReference type="InterPro" id="IPR042095">
    <property type="entry name" value="SUMF_sf"/>
</dbReference>
<gene>
    <name evidence="3" type="ORF">SAMN04487901_11012</name>
</gene>
<evidence type="ECO:0000313" key="3">
    <source>
        <dbReference type="EMBL" id="SDG80617.1"/>
    </source>
</evidence>
<proteinExistence type="predicted"/>
<dbReference type="InterPro" id="IPR024361">
    <property type="entry name" value="BACON"/>
</dbReference>
<evidence type="ECO:0000313" key="4">
    <source>
        <dbReference type="Proteomes" id="UP000198779"/>
    </source>
</evidence>
<dbReference type="Gene3D" id="2.60.40.10">
    <property type="entry name" value="Immunoglobulins"/>
    <property type="match status" value="1"/>
</dbReference>
<name>A0A1G7X916_9BACT</name>
<dbReference type="InterPro" id="IPR005532">
    <property type="entry name" value="SUMF_dom"/>
</dbReference>
<sequence>MKSVKCTVLLLVLAGFSSCLNEDFNPMDWSLEPELEFSQSGVIFNSTVGADTISVFTNYDNFDVTSNADWCKVENDINKYLIYIKVDPNKSVEQRMATLKITISRGKRTLTKNISIVQMGGIWEIIGTFNIYWGYEISETQKNTIIGLLNSMVYVEGGRFTMGQVGSYADLTAEPHSVTLSPFYIGKYEITQEQWGAIMGNNPSVFKGSNKPVENISWNDALEFVSRLSSLLNLLVELPTEAQWEYAARGGNKSKNYLYSGSDDYSIIAVNKERDNISSTAEVGSKLANELGIYDMSGNVAEYCSDWYESNYMDTEDTDPTGPVTGVLKICRGGSFEDTGYHYHPTYRGVTTGINQVTSLTGLRIVIKQ</sequence>
<dbReference type="AlphaFoldDB" id="A0A1G7X916"/>
<keyword evidence="4" id="KW-1185">Reference proteome</keyword>
<dbReference type="InterPro" id="IPR013783">
    <property type="entry name" value="Ig-like_fold"/>
</dbReference>
<keyword evidence="1" id="KW-0732">Signal</keyword>
<accession>A0A1G7X916</accession>
<dbReference type="InterPro" id="IPR051043">
    <property type="entry name" value="Sulfatase_Mod_Factor_Kinase"/>
</dbReference>
<dbReference type="CDD" id="cd14948">
    <property type="entry name" value="BACON"/>
    <property type="match status" value="1"/>
</dbReference>
<dbReference type="RefSeq" id="WP_091817825.1">
    <property type="nucleotide sequence ID" value="NZ_FNCQ01000010.1"/>
</dbReference>
<dbReference type="Gene3D" id="3.90.1580.10">
    <property type="entry name" value="paralog of FGE (formylglycine-generating enzyme)"/>
    <property type="match status" value="1"/>
</dbReference>
<feature type="chain" id="PRO_5011523480" evidence="1">
    <location>
        <begin position="22"/>
        <end position="369"/>
    </location>
</feature>
<protein>
    <submittedName>
        <fullName evidence="3">Formylglycine-generating enzyme, required for sulfatase activity, contains SUMF1/FGE domain</fullName>
    </submittedName>
</protein>
<dbReference type="SUPFAM" id="SSF56436">
    <property type="entry name" value="C-type lectin-like"/>
    <property type="match status" value="1"/>
</dbReference>
<feature type="signal peptide" evidence="1">
    <location>
        <begin position="1"/>
        <end position="21"/>
    </location>
</feature>
<dbReference type="InterPro" id="IPR016187">
    <property type="entry name" value="CTDL_fold"/>
</dbReference>
<feature type="domain" description="Sulfatase-modifying factor enzyme-like" evidence="2">
    <location>
        <begin position="150"/>
        <end position="366"/>
    </location>
</feature>
<dbReference type="PANTHER" id="PTHR23150:SF19">
    <property type="entry name" value="FORMYLGLYCINE-GENERATING ENZYME"/>
    <property type="match status" value="1"/>
</dbReference>
<evidence type="ECO:0000256" key="1">
    <source>
        <dbReference type="SAM" id="SignalP"/>
    </source>
</evidence>
<dbReference type="PANTHER" id="PTHR23150">
    <property type="entry name" value="SULFATASE MODIFYING FACTOR 1, 2"/>
    <property type="match status" value="1"/>
</dbReference>
<dbReference type="STRING" id="645274.SAMN04487901_11012"/>
<dbReference type="PROSITE" id="PS51257">
    <property type="entry name" value="PROKAR_LIPOPROTEIN"/>
    <property type="match status" value="1"/>
</dbReference>
<evidence type="ECO:0000259" key="2">
    <source>
        <dbReference type="Pfam" id="PF03781"/>
    </source>
</evidence>
<organism evidence="3 4">
    <name type="scientific">Prevotella communis</name>
    <dbReference type="NCBI Taxonomy" id="2913614"/>
    <lineage>
        <taxon>Bacteria</taxon>
        <taxon>Pseudomonadati</taxon>
        <taxon>Bacteroidota</taxon>
        <taxon>Bacteroidia</taxon>
        <taxon>Bacteroidales</taxon>
        <taxon>Prevotellaceae</taxon>
        <taxon>Prevotella</taxon>
    </lineage>
</organism>
<reference evidence="4" key="1">
    <citation type="submission" date="2016-10" db="EMBL/GenBank/DDBJ databases">
        <authorList>
            <person name="Varghese N."/>
            <person name="Submissions S."/>
        </authorList>
    </citation>
    <scope>NUCLEOTIDE SEQUENCE [LARGE SCALE GENOMIC DNA]</scope>
    <source>
        <strain evidence="4">BP1-148</strain>
    </source>
</reference>
<dbReference type="GO" id="GO:0120147">
    <property type="term" value="F:formylglycine-generating oxidase activity"/>
    <property type="evidence" value="ECO:0007669"/>
    <property type="project" value="TreeGrafter"/>
</dbReference>
<dbReference type="Proteomes" id="UP000198779">
    <property type="component" value="Unassembled WGS sequence"/>
</dbReference>